<dbReference type="EMBL" id="CAUOFW020003292">
    <property type="protein sequence ID" value="CAK9159063.1"/>
    <property type="molecule type" value="Genomic_DNA"/>
</dbReference>
<organism evidence="1 2">
    <name type="scientific">Ilex paraguariensis</name>
    <name type="common">yerba mate</name>
    <dbReference type="NCBI Taxonomy" id="185542"/>
    <lineage>
        <taxon>Eukaryota</taxon>
        <taxon>Viridiplantae</taxon>
        <taxon>Streptophyta</taxon>
        <taxon>Embryophyta</taxon>
        <taxon>Tracheophyta</taxon>
        <taxon>Spermatophyta</taxon>
        <taxon>Magnoliopsida</taxon>
        <taxon>eudicotyledons</taxon>
        <taxon>Gunneridae</taxon>
        <taxon>Pentapetalae</taxon>
        <taxon>asterids</taxon>
        <taxon>campanulids</taxon>
        <taxon>Aquifoliales</taxon>
        <taxon>Aquifoliaceae</taxon>
        <taxon>Ilex</taxon>
    </lineage>
</organism>
<gene>
    <name evidence="1" type="ORF">ILEXP_LOCUS27741</name>
</gene>
<evidence type="ECO:0000313" key="1">
    <source>
        <dbReference type="EMBL" id="CAK9159063.1"/>
    </source>
</evidence>
<dbReference type="AlphaFoldDB" id="A0ABC8SPE5"/>
<keyword evidence="2" id="KW-1185">Reference proteome</keyword>
<dbReference type="Proteomes" id="UP001642360">
    <property type="component" value="Unassembled WGS sequence"/>
</dbReference>
<proteinExistence type="predicted"/>
<accession>A0ABC8SPE5</accession>
<dbReference type="PANTHER" id="PTHR12616">
    <property type="entry name" value="VACUOLAR PROTEIN SORTING VPS41"/>
    <property type="match status" value="1"/>
</dbReference>
<dbReference type="PANTHER" id="PTHR12616:SF8">
    <property type="entry name" value="VACUOLAR PROTEIN SORTING-ASSOCIATED PROTEIN 8 HOMOLOG"/>
    <property type="match status" value="1"/>
</dbReference>
<dbReference type="InterPro" id="IPR045111">
    <property type="entry name" value="Vps41/Vps8"/>
</dbReference>
<protein>
    <submittedName>
        <fullName evidence="1">Uncharacterized protein</fullName>
    </submittedName>
</protein>
<evidence type="ECO:0000313" key="2">
    <source>
        <dbReference type="Proteomes" id="UP001642360"/>
    </source>
</evidence>
<name>A0ABC8SPE5_9AQUA</name>
<sequence>MKPLELAEELEKKQAFTGLHLEEGAAAQPMRLEGVHRGSTVLGYFDIDVNNTITRTISSEAFRRGYGSPQVVAVHLNFIAVGMPRGVIMVVPSKYSHHHADNMDTKVM</sequence>
<comment type="caution">
    <text evidence="1">The sequence shown here is derived from an EMBL/GenBank/DDBJ whole genome shotgun (WGS) entry which is preliminary data.</text>
</comment>
<reference evidence="1 2" key="1">
    <citation type="submission" date="2024-02" db="EMBL/GenBank/DDBJ databases">
        <authorList>
            <person name="Vignale AGUSTIN F."/>
            <person name="Sosa J E."/>
            <person name="Modenutti C."/>
        </authorList>
    </citation>
    <scope>NUCLEOTIDE SEQUENCE [LARGE SCALE GENOMIC DNA]</scope>
</reference>